<accession>R5LSH1</accession>
<organism evidence="7 8">
    <name type="scientific">Eshraghiella crossota CAG:259</name>
    <dbReference type="NCBI Taxonomy" id="1263062"/>
    <lineage>
        <taxon>Bacteria</taxon>
        <taxon>Bacillati</taxon>
        <taxon>Bacillota</taxon>
        <taxon>Clostridia</taxon>
        <taxon>Lachnospirales</taxon>
        <taxon>Lachnospiraceae</taxon>
        <taxon>Eshraghiella</taxon>
    </lineage>
</organism>
<gene>
    <name evidence="7" type="ORF">BN569_01852</name>
</gene>
<feature type="domain" description="Response regulatory" evidence="5">
    <location>
        <begin position="5"/>
        <end position="120"/>
    </location>
</feature>
<evidence type="ECO:0000256" key="1">
    <source>
        <dbReference type="ARBA" id="ARBA00018672"/>
    </source>
</evidence>
<dbReference type="InterPro" id="IPR003607">
    <property type="entry name" value="HD/PDEase_dom"/>
</dbReference>
<dbReference type="PROSITE" id="PS50110">
    <property type="entry name" value="RESPONSE_REGULATORY"/>
    <property type="match status" value="1"/>
</dbReference>
<sequence length="362" mass="40972">MVKDTILVIDVDVDGIQEIMNILSDSYRICTAGSFEDALLIIRDIIPELILIDSTMSAKDGFDILEFLKTNDKSSHIPVIFITPLDNPDFEVRAFDMGSVDYITKPFVPKVVRKRIETQIKLAKYEHKLEELVEEKVSEIEDMYDIMAISFAGLVESRDGITGGHLKNTAIYYKCFIDYLVTLPVYSDVLTPVVVKKACRSAPLHDVGKIAIEDAVLRKSSALSGEEFEKMKKHAVIGGDIFHFLSSRIEDKQFGEIAEQVSRYHHEKWDGSGYPEGLKGEQIPLVARIMSIVDVYDALTSKRPYKEPYSHVKSMKMIIAGRGTSFDPALVDEFVKIGDKIKKCLASKEDYINNQRYFMYEG</sequence>
<dbReference type="InterPro" id="IPR052020">
    <property type="entry name" value="Cyclic_di-GMP/3'3'-cGAMP_PDE"/>
</dbReference>
<dbReference type="SUPFAM" id="SSF52172">
    <property type="entry name" value="CheY-like"/>
    <property type="match status" value="1"/>
</dbReference>
<evidence type="ECO:0000259" key="6">
    <source>
        <dbReference type="PROSITE" id="PS51832"/>
    </source>
</evidence>
<dbReference type="Gene3D" id="1.10.3210.10">
    <property type="entry name" value="Hypothetical protein af1432"/>
    <property type="match status" value="1"/>
</dbReference>
<comment type="caution">
    <text evidence="7">The sequence shown here is derived from an EMBL/GenBank/DDBJ whole genome shotgun (WGS) entry which is preliminary data.</text>
</comment>
<dbReference type="PANTHER" id="PTHR45228:SF5">
    <property type="entry name" value="CYCLIC DI-GMP PHOSPHODIESTERASE VC_1348-RELATED"/>
    <property type="match status" value="1"/>
</dbReference>
<dbReference type="Pfam" id="PF13487">
    <property type="entry name" value="HD_5"/>
    <property type="match status" value="1"/>
</dbReference>
<dbReference type="CDD" id="cd00077">
    <property type="entry name" value="HDc"/>
    <property type="match status" value="1"/>
</dbReference>
<protein>
    <recommendedName>
        <fullName evidence="1">Stage 0 sporulation protein A homolog</fullName>
    </recommendedName>
</protein>
<dbReference type="SMART" id="SM00471">
    <property type="entry name" value="HDc"/>
    <property type="match status" value="1"/>
</dbReference>
<evidence type="ECO:0000256" key="2">
    <source>
        <dbReference type="ARBA" id="ARBA00024867"/>
    </source>
</evidence>
<dbReference type="Proteomes" id="UP000018300">
    <property type="component" value="Unassembled WGS sequence"/>
</dbReference>
<evidence type="ECO:0000256" key="3">
    <source>
        <dbReference type="PROSITE-ProRule" id="PRU00169"/>
    </source>
</evidence>
<dbReference type="Gene3D" id="3.40.50.2300">
    <property type="match status" value="1"/>
</dbReference>
<evidence type="ECO:0000259" key="5">
    <source>
        <dbReference type="PROSITE" id="PS50110"/>
    </source>
</evidence>
<proteinExistence type="predicted"/>
<dbReference type="SMART" id="SM00448">
    <property type="entry name" value="REC"/>
    <property type="match status" value="1"/>
</dbReference>
<evidence type="ECO:0000313" key="7">
    <source>
        <dbReference type="EMBL" id="CCY76006.1"/>
    </source>
</evidence>
<dbReference type="InterPro" id="IPR001789">
    <property type="entry name" value="Sig_transdc_resp-reg_receiver"/>
</dbReference>
<evidence type="ECO:0000313" key="8">
    <source>
        <dbReference type="Proteomes" id="UP000018300"/>
    </source>
</evidence>
<dbReference type="PROSITE" id="PS51832">
    <property type="entry name" value="HD_GYP"/>
    <property type="match status" value="1"/>
</dbReference>
<dbReference type="Pfam" id="PF00072">
    <property type="entry name" value="Response_reg"/>
    <property type="match status" value="1"/>
</dbReference>
<dbReference type="GO" id="GO:0000160">
    <property type="term" value="P:phosphorelay signal transduction system"/>
    <property type="evidence" value="ECO:0007669"/>
    <property type="project" value="InterPro"/>
</dbReference>
<name>R5LSH1_9FIRM</name>
<dbReference type="EMBL" id="CAYU010000020">
    <property type="protein sequence ID" value="CCY76006.1"/>
    <property type="molecule type" value="Genomic_DNA"/>
</dbReference>
<dbReference type="PANTHER" id="PTHR45228">
    <property type="entry name" value="CYCLIC DI-GMP PHOSPHODIESTERASE TM_0186-RELATED"/>
    <property type="match status" value="1"/>
</dbReference>
<feature type="modified residue" description="4-aspartylphosphate" evidence="3">
    <location>
        <position position="53"/>
    </location>
</feature>
<keyword evidence="3" id="KW-0597">Phosphoprotein</keyword>
<feature type="domain" description="HD-GYP" evidence="6">
    <location>
        <begin position="140"/>
        <end position="350"/>
    </location>
</feature>
<comment type="function">
    <text evidence="2">May play the central regulatory role in sporulation. It may be an element of the effector pathway responsible for the activation of sporulation genes in response to nutritional stress. Spo0A may act in concert with spo0H (a sigma factor) to control the expression of some genes that are critical to the sporulation process.</text>
</comment>
<dbReference type="SUPFAM" id="SSF109604">
    <property type="entry name" value="HD-domain/PDEase-like"/>
    <property type="match status" value="1"/>
</dbReference>
<evidence type="ECO:0000256" key="4">
    <source>
        <dbReference type="SAM" id="Coils"/>
    </source>
</evidence>
<feature type="coiled-coil region" evidence="4">
    <location>
        <begin position="115"/>
        <end position="142"/>
    </location>
</feature>
<dbReference type="AlphaFoldDB" id="R5LSH1"/>
<dbReference type="InterPro" id="IPR037522">
    <property type="entry name" value="HD_GYP_dom"/>
</dbReference>
<dbReference type="InterPro" id="IPR011006">
    <property type="entry name" value="CheY-like_superfamily"/>
</dbReference>
<keyword evidence="4" id="KW-0175">Coiled coil</keyword>
<reference evidence="7" key="1">
    <citation type="submission" date="2012-11" db="EMBL/GenBank/DDBJ databases">
        <title>Dependencies among metagenomic species, viruses, plasmids and units of genetic variation.</title>
        <authorList>
            <person name="Nielsen H.B."/>
            <person name="Almeida M."/>
            <person name="Juncker A.S."/>
            <person name="Rasmussen S."/>
            <person name="Li J."/>
            <person name="Sunagawa S."/>
            <person name="Plichta D."/>
            <person name="Gautier L."/>
            <person name="Le Chatelier E."/>
            <person name="Peletier E."/>
            <person name="Bonde I."/>
            <person name="Nielsen T."/>
            <person name="Manichanh C."/>
            <person name="Arumugam M."/>
            <person name="Batto J."/>
            <person name="Santos M.B.Q.D."/>
            <person name="Blom N."/>
            <person name="Borruel N."/>
            <person name="Burgdorf K.S."/>
            <person name="Boumezbeur F."/>
            <person name="Casellas F."/>
            <person name="Dore J."/>
            <person name="Guarner F."/>
            <person name="Hansen T."/>
            <person name="Hildebrand F."/>
            <person name="Kaas R.S."/>
            <person name="Kennedy S."/>
            <person name="Kristiansen K."/>
            <person name="Kultima J.R."/>
            <person name="Leonard P."/>
            <person name="Levenez F."/>
            <person name="Lund O."/>
            <person name="Moumen B."/>
            <person name="Le Paslier D."/>
            <person name="Pons N."/>
            <person name="Pedersen O."/>
            <person name="Prifti E."/>
            <person name="Qin J."/>
            <person name="Raes J."/>
            <person name="Tap J."/>
            <person name="Tims S."/>
            <person name="Ussery D.W."/>
            <person name="Yamada T."/>
            <person name="MetaHit consortium"/>
            <person name="Renault P."/>
            <person name="Sicheritz-Ponten T."/>
            <person name="Bork P."/>
            <person name="Wang J."/>
            <person name="Brunak S."/>
            <person name="Ehrlich S.D."/>
        </authorList>
    </citation>
    <scope>NUCLEOTIDE SEQUENCE [LARGE SCALE GENOMIC DNA]</scope>
</reference>